<reference evidence="2" key="1">
    <citation type="submission" date="2013-02" db="EMBL/GenBank/DDBJ databases">
        <authorList>
            <consortium name="The Broad Institute Genome Sequencing Platform"/>
            <person name="Cuomo C."/>
            <person name="Becnel J."/>
            <person name="Sanscrainte N."/>
            <person name="Walker B."/>
            <person name="Young S.K."/>
            <person name="Zeng Q."/>
            <person name="Gargeya S."/>
            <person name="Fitzgerald M."/>
            <person name="Haas B."/>
            <person name="Abouelleil A."/>
            <person name="Alvarado L."/>
            <person name="Arachchi H.M."/>
            <person name="Berlin A.M."/>
            <person name="Chapman S.B."/>
            <person name="Dewar J."/>
            <person name="Goldberg J."/>
            <person name="Griggs A."/>
            <person name="Gujja S."/>
            <person name="Hansen M."/>
            <person name="Howarth C."/>
            <person name="Imamovic A."/>
            <person name="Larimer J."/>
            <person name="McCowan C."/>
            <person name="Murphy C."/>
            <person name="Neiman D."/>
            <person name="Pearson M."/>
            <person name="Priest M."/>
            <person name="Roberts A."/>
            <person name="Saif S."/>
            <person name="Shea T."/>
            <person name="Sisk P."/>
            <person name="Sykes S."/>
            <person name="Wortman J."/>
            <person name="Nusbaum C."/>
            <person name="Birren B."/>
        </authorList>
    </citation>
    <scope>NUCLEOTIDE SEQUENCE [LARGE SCALE GENOMIC DNA]</scope>
    <source>
        <strain evidence="2">PRA339</strain>
    </source>
</reference>
<reference evidence="1 2" key="2">
    <citation type="submission" date="2014-03" db="EMBL/GenBank/DDBJ databases">
        <title>The Genome Sequence of Anncaliia algerae insect isolate PRA339.</title>
        <authorList>
            <consortium name="The Broad Institute Genome Sequencing Platform"/>
            <consortium name="The Broad Institute Genome Sequencing Center for Infectious Disease"/>
            <person name="Cuomo C."/>
            <person name="Becnel J."/>
            <person name="Sanscrainte N."/>
            <person name="Walker B."/>
            <person name="Young S.K."/>
            <person name="Zeng Q."/>
            <person name="Gargeya S."/>
            <person name="Fitzgerald M."/>
            <person name="Haas B."/>
            <person name="Abouelleil A."/>
            <person name="Alvarado L."/>
            <person name="Arachchi H.M."/>
            <person name="Berlin A.M."/>
            <person name="Chapman S.B."/>
            <person name="Dewar J."/>
            <person name="Goldberg J."/>
            <person name="Griggs A."/>
            <person name="Gujja S."/>
            <person name="Hansen M."/>
            <person name="Howarth C."/>
            <person name="Imamovic A."/>
            <person name="Larimer J."/>
            <person name="McCowan C."/>
            <person name="Murphy C."/>
            <person name="Neiman D."/>
            <person name="Pearson M."/>
            <person name="Priest M."/>
            <person name="Roberts A."/>
            <person name="Saif S."/>
            <person name="Shea T."/>
            <person name="Sisk P."/>
            <person name="Sykes S."/>
            <person name="Wortman J."/>
            <person name="Nusbaum C."/>
            <person name="Birren B."/>
        </authorList>
    </citation>
    <scope>NUCLEOTIDE SEQUENCE [LARGE SCALE GENOMIC DNA]</scope>
    <source>
        <strain evidence="1 2">PRA339</strain>
    </source>
</reference>
<protein>
    <submittedName>
        <fullName evidence="1">Uncharacterized protein</fullName>
    </submittedName>
</protein>
<dbReference type="AlphaFoldDB" id="A0A059EVZ8"/>
<dbReference type="EMBL" id="KK365325">
    <property type="protein sequence ID" value="KCZ79208.1"/>
    <property type="molecule type" value="Genomic_DNA"/>
</dbReference>
<dbReference type="Proteomes" id="UP000030655">
    <property type="component" value="Unassembled WGS sequence"/>
</dbReference>
<evidence type="ECO:0000313" key="2">
    <source>
        <dbReference type="Proteomes" id="UP000030655"/>
    </source>
</evidence>
<dbReference type="VEuPathDB" id="MicrosporidiaDB:H312_03404"/>
<dbReference type="HOGENOM" id="CLU_3068198_0_0_1"/>
<keyword evidence="2" id="KW-1185">Reference proteome</keyword>
<organism evidence="1 2">
    <name type="scientific">Anncaliia algerae PRA339</name>
    <dbReference type="NCBI Taxonomy" id="1288291"/>
    <lineage>
        <taxon>Eukaryota</taxon>
        <taxon>Fungi</taxon>
        <taxon>Fungi incertae sedis</taxon>
        <taxon>Microsporidia</taxon>
        <taxon>Tubulinosematoidea</taxon>
        <taxon>Tubulinosematidae</taxon>
        <taxon>Anncaliia</taxon>
    </lineage>
</organism>
<evidence type="ECO:0000313" key="1">
    <source>
        <dbReference type="EMBL" id="KCZ79208.1"/>
    </source>
</evidence>
<accession>A0A059EVZ8</accession>
<sequence length="53" mass="6197">MYPALETLNIFLAKPKHVALFPILSERHGSAKLQQFFILPSHEIYFDLIKTRI</sequence>
<proteinExistence type="predicted"/>
<name>A0A059EVZ8_9MICR</name>
<gene>
    <name evidence="1" type="ORF">H312_03404</name>
</gene>